<comment type="caution">
    <text evidence="1">The sequence shown here is derived from an EMBL/GenBank/DDBJ whole genome shotgun (WGS) entry which is preliminary data.</text>
</comment>
<accession>A0A4Y2JD09</accession>
<proteinExistence type="predicted"/>
<dbReference type="AlphaFoldDB" id="A0A4Y2JD09"/>
<reference evidence="1 2" key="1">
    <citation type="journal article" date="2019" name="Sci. Rep.">
        <title>Orb-weaving spider Araneus ventricosus genome elucidates the spidroin gene catalogue.</title>
        <authorList>
            <person name="Kono N."/>
            <person name="Nakamura H."/>
            <person name="Ohtoshi R."/>
            <person name="Moran D.A.P."/>
            <person name="Shinohara A."/>
            <person name="Yoshida Y."/>
            <person name="Fujiwara M."/>
            <person name="Mori M."/>
            <person name="Tomita M."/>
            <person name="Arakawa K."/>
        </authorList>
    </citation>
    <scope>NUCLEOTIDE SEQUENCE [LARGE SCALE GENOMIC DNA]</scope>
</reference>
<evidence type="ECO:0000313" key="2">
    <source>
        <dbReference type="Proteomes" id="UP000499080"/>
    </source>
</evidence>
<dbReference type="EMBL" id="BGPR01003421">
    <property type="protein sequence ID" value="GBM87940.1"/>
    <property type="molecule type" value="Genomic_DNA"/>
</dbReference>
<keyword evidence="2" id="KW-1185">Reference proteome</keyword>
<organism evidence="1 2">
    <name type="scientific">Araneus ventricosus</name>
    <name type="common">Orbweaver spider</name>
    <name type="synonym">Epeira ventricosa</name>
    <dbReference type="NCBI Taxonomy" id="182803"/>
    <lineage>
        <taxon>Eukaryota</taxon>
        <taxon>Metazoa</taxon>
        <taxon>Ecdysozoa</taxon>
        <taxon>Arthropoda</taxon>
        <taxon>Chelicerata</taxon>
        <taxon>Arachnida</taxon>
        <taxon>Araneae</taxon>
        <taxon>Araneomorphae</taxon>
        <taxon>Entelegynae</taxon>
        <taxon>Araneoidea</taxon>
        <taxon>Araneidae</taxon>
        <taxon>Araneus</taxon>
    </lineage>
</organism>
<name>A0A4Y2JD09_ARAVE</name>
<dbReference type="OrthoDB" id="10030726at2759"/>
<sequence>MPQAKGVWGLGSCGISNLHVESCEHDLNADKKFGIQTDISVKELTMTTKDNWSPNDIQKAQLEDRDIRPIPKKKLNSADRPSWQGIARESPATKRCWALWASLHLKDGILVRKWDDGCSYR</sequence>
<protein>
    <submittedName>
        <fullName evidence="1">Uncharacterized protein</fullName>
    </submittedName>
</protein>
<evidence type="ECO:0000313" key="1">
    <source>
        <dbReference type="EMBL" id="GBM87940.1"/>
    </source>
</evidence>
<dbReference type="Proteomes" id="UP000499080">
    <property type="component" value="Unassembled WGS sequence"/>
</dbReference>
<gene>
    <name evidence="1" type="ORF">AVEN_81782_1</name>
</gene>